<proteinExistence type="predicted"/>
<name>A0ACC0UTK1_9HYPO</name>
<protein>
    <submittedName>
        <fullName evidence="1">Uncharacterized protein</fullName>
    </submittedName>
</protein>
<gene>
    <name evidence="1" type="ORF">N3K66_008067</name>
</gene>
<evidence type="ECO:0000313" key="2">
    <source>
        <dbReference type="Proteomes" id="UP001163324"/>
    </source>
</evidence>
<keyword evidence="2" id="KW-1185">Reference proteome</keyword>
<organism evidence="1 2">
    <name type="scientific">Trichothecium roseum</name>
    <dbReference type="NCBI Taxonomy" id="47278"/>
    <lineage>
        <taxon>Eukaryota</taxon>
        <taxon>Fungi</taxon>
        <taxon>Dikarya</taxon>
        <taxon>Ascomycota</taxon>
        <taxon>Pezizomycotina</taxon>
        <taxon>Sordariomycetes</taxon>
        <taxon>Hypocreomycetidae</taxon>
        <taxon>Hypocreales</taxon>
        <taxon>Hypocreales incertae sedis</taxon>
        <taxon>Trichothecium</taxon>
    </lineage>
</organism>
<comment type="caution">
    <text evidence="1">The sequence shown here is derived from an EMBL/GenBank/DDBJ whole genome shotgun (WGS) entry which is preliminary data.</text>
</comment>
<accession>A0ACC0UTK1</accession>
<sequence>MTVTRYEITHSSTTTLTGDAPDYTAPFEPISTPEYCETTAQPVPTSTVEASGTRPPPVHTVTFITTDKNPAVVWESEPPPPGYTTDKGDNDDGGGGNTNPGNDHKPPQPTAAPPPPPPSGDDGSKPGFTITAKPSEVIINDSTVGGLKPSQTTTVVVDGGTFTIGPTAVVGQGTTVQRPAPAAAPGPTSAELGGMPVQASGSVVVVGGSTITVPAQGTAAYVGDKDVYAGPGTLIVDDETLTWSVADTPRQTGASDDDDDDEDASGSVDIVVAGGEMITALGQSVVVVHSTTITYGPGGGSSGGDEGITTVIGTDTIAIDENGVSLRGSTLGGPSALPAATTREIVGGVTVTRLGPSLVVVGGRTYTVGGGSRAAGATTTATVGGEAVTVGPQGVRVAGMTFGAPPPDEDAVVATIRPEDTASGDAPTETGSSDGGPGGGDDDDDDGSNEEDAAFSARPGITVIVSSLGLAFGAWAFM</sequence>
<dbReference type="EMBL" id="CM047947">
    <property type="protein sequence ID" value="KAI9897045.1"/>
    <property type="molecule type" value="Genomic_DNA"/>
</dbReference>
<evidence type="ECO:0000313" key="1">
    <source>
        <dbReference type="EMBL" id="KAI9897045.1"/>
    </source>
</evidence>
<reference evidence="1" key="1">
    <citation type="submission" date="2022-10" db="EMBL/GenBank/DDBJ databases">
        <title>Complete Genome of Trichothecium roseum strain YXFP-22015, a Plant Pathogen Isolated from Citrus.</title>
        <authorList>
            <person name="Wang Y."/>
            <person name="Zhu L."/>
        </authorList>
    </citation>
    <scope>NUCLEOTIDE SEQUENCE</scope>
    <source>
        <strain evidence="1">YXFP-22015</strain>
    </source>
</reference>
<dbReference type="Proteomes" id="UP001163324">
    <property type="component" value="Chromosome 8"/>
</dbReference>